<dbReference type="Pfam" id="PF13466">
    <property type="entry name" value="STAS_2"/>
    <property type="match status" value="1"/>
</dbReference>
<reference evidence="3 5" key="1">
    <citation type="submission" date="2016-10" db="EMBL/GenBank/DDBJ databases">
        <authorList>
            <person name="de Groot N.N."/>
        </authorList>
    </citation>
    <scope>NUCLEOTIDE SEQUENCE [LARGE SCALE GENOMIC DNA]</scope>
    <source>
        <strain evidence="3 5">CGMCC 4.1859</strain>
    </source>
</reference>
<dbReference type="EMBL" id="CP108330">
    <property type="protein sequence ID" value="WUR37925.1"/>
    <property type="molecule type" value="Genomic_DNA"/>
</dbReference>
<evidence type="ECO:0000256" key="1">
    <source>
        <dbReference type="SAM" id="MobiDB-lite"/>
    </source>
</evidence>
<evidence type="ECO:0000313" key="4">
    <source>
        <dbReference type="EMBL" id="WUR37925.1"/>
    </source>
</evidence>
<reference evidence="4" key="2">
    <citation type="submission" date="2022-10" db="EMBL/GenBank/DDBJ databases">
        <title>The complete genomes of actinobacterial strains from the NBC collection.</title>
        <authorList>
            <person name="Joergensen T.S."/>
            <person name="Alvarez Arevalo M."/>
            <person name="Sterndorff E.B."/>
            <person name="Faurdal D."/>
            <person name="Vuksanovic O."/>
            <person name="Mourched A.-S."/>
            <person name="Charusanti P."/>
            <person name="Shaw S."/>
            <person name="Blin K."/>
            <person name="Weber T."/>
        </authorList>
    </citation>
    <scope>NUCLEOTIDE SEQUENCE</scope>
    <source>
        <strain evidence="4">NBC_00489</strain>
    </source>
</reference>
<feature type="region of interest" description="Disordered" evidence="1">
    <location>
        <begin position="106"/>
        <end position="128"/>
    </location>
</feature>
<dbReference type="Gene3D" id="3.30.750.24">
    <property type="entry name" value="STAS domain"/>
    <property type="match status" value="1"/>
</dbReference>
<dbReference type="Proteomes" id="UP000198614">
    <property type="component" value="Unassembled WGS sequence"/>
</dbReference>
<evidence type="ECO:0000313" key="6">
    <source>
        <dbReference type="Proteomes" id="UP001432161"/>
    </source>
</evidence>
<dbReference type="EMBL" id="FNAX01000015">
    <property type="protein sequence ID" value="SDG19989.1"/>
    <property type="molecule type" value="Genomic_DNA"/>
</dbReference>
<organism evidence="3 5">
    <name type="scientific">Streptomyces griseoaurantiacus</name>
    <dbReference type="NCBI Taxonomy" id="68213"/>
    <lineage>
        <taxon>Bacteria</taxon>
        <taxon>Bacillati</taxon>
        <taxon>Actinomycetota</taxon>
        <taxon>Actinomycetes</taxon>
        <taxon>Kitasatosporales</taxon>
        <taxon>Streptomycetaceae</taxon>
        <taxon>Streptomyces</taxon>
        <taxon>Streptomyces aurantiacus group</taxon>
    </lineage>
</organism>
<accession>A0A1G7SC27</accession>
<dbReference type="Proteomes" id="UP001432161">
    <property type="component" value="Chromosome"/>
</dbReference>
<dbReference type="InterPro" id="IPR058548">
    <property type="entry name" value="MlaB-like_STAS"/>
</dbReference>
<evidence type="ECO:0000313" key="5">
    <source>
        <dbReference type="Proteomes" id="UP000198614"/>
    </source>
</evidence>
<dbReference type="InterPro" id="IPR036513">
    <property type="entry name" value="STAS_dom_sf"/>
</dbReference>
<evidence type="ECO:0000313" key="3">
    <source>
        <dbReference type="EMBL" id="SDG19989.1"/>
    </source>
</evidence>
<proteinExistence type="predicted"/>
<dbReference type="AlphaFoldDB" id="A0A1G7SC27"/>
<gene>
    <name evidence="4" type="ORF">OHN36_12330</name>
    <name evidence="3" type="ORF">SAMN05216260_115188</name>
</gene>
<dbReference type="OrthoDB" id="4335181at2"/>
<name>A0A1G7SC27_9ACTN</name>
<protein>
    <submittedName>
        <fullName evidence="3">STAS domain-containing protein</fullName>
    </submittedName>
</protein>
<evidence type="ECO:0000259" key="2">
    <source>
        <dbReference type="Pfam" id="PF13466"/>
    </source>
</evidence>
<sequence>MSRGRAGRLPTVDSVTPAVLVLPPFVGRDDVGRLSRDVRARAAAAEGGVVVCDVGGVLTSGLVLVDVLARLQLAARRAGGRIRVRGPSPELRALLGLLALPVELEGQSEQGEPPLGVEEAVEPGDPAA</sequence>
<feature type="domain" description="MlaB-like STAS" evidence="2">
    <location>
        <begin position="27"/>
        <end position="99"/>
    </location>
</feature>
<keyword evidence="6" id="KW-1185">Reference proteome</keyword>